<evidence type="ECO:0000313" key="2">
    <source>
        <dbReference type="Proteomes" id="UP000064967"/>
    </source>
</evidence>
<dbReference type="EMBL" id="CP012333">
    <property type="protein sequence ID" value="AKU93650.1"/>
    <property type="molecule type" value="Genomic_DNA"/>
</dbReference>
<name>A0A0K1PJE8_9BACT</name>
<proteinExistence type="predicted"/>
<dbReference type="Proteomes" id="UP000064967">
    <property type="component" value="Chromosome"/>
</dbReference>
<dbReference type="KEGG" id="llu:AKJ09_00314"/>
<organism evidence="1 2">
    <name type="scientific">Labilithrix luteola</name>
    <dbReference type="NCBI Taxonomy" id="1391654"/>
    <lineage>
        <taxon>Bacteria</taxon>
        <taxon>Pseudomonadati</taxon>
        <taxon>Myxococcota</taxon>
        <taxon>Polyangia</taxon>
        <taxon>Polyangiales</taxon>
        <taxon>Labilitrichaceae</taxon>
        <taxon>Labilithrix</taxon>
    </lineage>
</organism>
<accession>A0A0K1PJE8</accession>
<evidence type="ECO:0000313" key="1">
    <source>
        <dbReference type="EMBL" id="AKU93650.1"/>
    </source>
</evidence>
<reference evidence="1 2" key="1">
    <citation type="submission" date="2015-08" db="EMBL/GenBank/DDBJ databases">
        <authorList>
            <person name="Babu N.S."/>
            <person name="Beckwith C.J."/>
            <person name="Beseler K.G."/>
            <person name="Brison A."/>
            <person name="Carone J.V."/>
            <person name="Caskin T.P."/>
            <person name="Diamond M."/>
            <person name="Durham M.E."/>
            <person name="Foxe J.M."/>
            <person name="Go M."/>
            <person name="Henderson B.A."/>
            <person name="Jones I.B."/>
            <person name="McGettigan J.A."/>
            <person name="Micheletti S.J."/>
            <person name="Nasrallah M.E."/>
            <person name="Ortiz D."/>
            <person name="Piller C.R."/>
            <person name="Privatt S.R."/>
            <person name="Schneider S.L."/>
            <person name="Sharp S."/>
            <person name="Smith T.C."/>
            <person name="Stanton J.D."/>
            <person name="Ullery H.E."/>
            <person name="Wilson R.J."/>
            <person name="Serrano M.G."/>
            <person name="Buck G."/>
            <person name="Lee V."/>
            <person name="Wang Y."/>
            <person name="Carvalho R."/>
            <person name="Voegtly L."/>
            <person name="Shi R."/>
            <person name="Duckworth R."/>
            <person name="Johnson A."/>
            <person name="Loviza R."/>
            <person name="Walstead R."/>
            <person name="Shah Z."/>
            <person name="Kiflezghi M."/>
            <person name="Wade K."/>
            <person name="Ball S.L."/>
            <person name="Bradley K.W."/>
            <person name="Asai D.J."/>
            <person name="Bowman C.A."/>
            <person name="Russell D.A."/>
            <person name="Pope W.H."/>
            <person name="Jacobs-Sera D."/>
            <person name="Hendrix R.W."/>
            <person name="Hatfull G.F."/>
        </authorList>
    </citation>
    <scope>NUCLEOTIDE SEQUENCE [LARGE SCALE GENOMIC DNA]</scope>
    <source>
        <strain evidence="1 2">DSM 27648</strain>
    </source>
</reference>
<dbReference type="AlphaFoldDB" id="A0A0K1PJE8"/>
<gene>
    <name evidence="1" type="ORF">AKJ09_00314</name>
</gene>
<protein>
    <submittedName>
        <fullName evidence="1">Uncharacterized protein</fullName>
    </submittedName>
</protein>
<keyword evidence="2" id="KW-1185">Reference proteome</keyword>
<sequence>MPKQPASEHVDGVAAVSPLERYYPGSDDARTATPLKRYTTAVVLFAPPRPEPATPLERIETLSFQPVVCVIAGRIQTGVRCGEVMPRRTTVRLTAASSGYDTMEIMRSTTPFTSSPEDGTVTFPAPYAPACCMYKGCAGKTIPYRPAERQGSALATSRTILAVWPEDADIDLVPLTPETDDPSTHPWKAERSGARKFLQLATSDLDRDGRPEILVYELWANDYGLDVFANGSQEPIYRFSCGNI</sequence>